<keyword evidence="1" id="KW-0560">Oxidoreductase</keyword>
<keyword evidence="2" id="KW-0408">Iron</keyword>
<feature type="domain" description="Sulfatase-modifying factor enzyme-like" evidence="4">
    <location>
        <begin position="176"/>
        <end position="308"/>
    </location>
</feature>
<evidence type="ECO:0000256" key="1">
    <source>
        <dbReference type="ARBA" id="ARBA00023002"/>
    </source>
</evidence>
<dbReference type="Pfam" id="PF03781">
    <property type="entry name" value="FGE-sulfatase"/>
    <property type="match status" value="2"/>
</dbReference>
<accession>A0ABT8L3D4</accession>
<protein>
    <submittedName>
        <fullName evidence="6">Ergothioneine biosynthesis protein EgtB</fullName>
    </submittedName>
</protein>
<dbReference type="PANTHER" id="PTHR23150">
    <property type="entry name" value="SULFATASE MODIFYING FACTOR 1, 2"/>
    <property type="match status" value="1"/>
</dbReference>
<reference evidence="6" key="1">
    <citation type="submission" date="2023-06" db="EMBL/GenBank/DDBJ databases">
        <title>Genomic of Agaribacillus aureum.</title>
        <authorList>
            <person name="Wang G."/>
        </authorList>
    </citation>
    <scope>NUCLEOTIDE SEQUENCE</scope>
    <source>
        <strain evidence="6">BMA12</strain>
    </source>
</reference>
<dbReference type="InterPro" id="IPR051043">
    <property type="entry name" value="Sulfatase_Mod_Factor_Kinase"/>
</dbReference>
<evidence type="ECO:0000259" key="4">
    <source>
        <dbReference type="Pfam" id="PF03781"/>
    </source>
</evidence>
<dbReference type="Gene3D" id="3.90.1580.10">
    <property type="entry name" value="paralog of FGE (formylglycine-generating enzyme)"/>
    <property type="match status" value="1"/>
</dbReference>
<evidence type="ECO:0000259" key="5">
    <source>
        <dbReference type="Pfam" id="PF12867"/>
    </source>
</evidence>
<dbReference type="InterPro" id="IPR042095">
    <property type="entry name" value="SUMF_sf"/>
</dbReference>
<dbReference type="Proteomes" id="UP001172083">
    <property type="component" value="Unassembled WGS sequence"/>
</dbReference>
<dbReference type="RefSeq" id="WP_346757565.1">
    <property type="nucleotide sequence ID" value="NZ_JAUJEB010000001.1"/>
</dbReference>
<feature type="domain" description="Sulfatase-modifying factor enzyme-like" evidence="4">
    <location>
        <begin position="323"/>
        <end position="411"/>
    </location>
</feature>
<organism evidence="6 7">
    <name type="scientific">Agaribacillus aureus</name>
    <dbReference type="NCBI Taxonomy" id="3051825"/>
    <lineage>
        <taxon>Bacteria</taxon>
        <taxon>Pseudomonadati</taxon>
        <taxon>Bacteroidota</taxon>
        <taxon>Cytophagia</taxon>
        <taxon>Cytophagales</taxon>
        <taxon>Splendidivirgaceae</taxon>
        <taxon>Agaribacillus</taxon>
    </lineage>
</organism>
<evidence type="ECO:0000256" key="2">
    <source>
        <dbReference type="ARBA" id="ARBA00023004"/>
    </source>
</evidence>
<proteinExistence type="predicted"/>
<evidence type="ECO:0000256" key="3">
    <source>
        <dbReference type="ARBA" id="ARBA00037882"/>
    </source>
</evidence>
<dbReference type="SUPFAM" id="SSF56436">
    <property type="entry name" value="C-type lectin-like"/>
    <property type="match status" value="1"/>
</dbReference>
<dbReference type="NCBIfam" id="TIGR03440">
    <property type="entry name" value="egtB_TIGR03440"/>
    <property type="match status" value="1"/>
</dbReference>
<name>A0ABT8L3D4_9BACT</name>
<dbReference type="InterPro" id="IPR017806">
    <property type="entry name" value="EgtB"/>
</dbReference>
<sequence>MKNLKEKFNKVRQQTEKLVSTLSPEDFVVQPVVDVSPPKWHLAHTTWFFEQFILCKFDKNYQEYDKDFNFLFNSYYESVGKRVLRANRGNLTRPGVKEVLKYRAFVNEKIDHFLENQHLTTEMADLMELGLQHEQQHQELLITDIKYILGNNPLFPTFWESNVKRHTHASLKEDYTEIEGGIYKIGYEGDGFHFDNEEGVHQVFLQPYRFMNRLITNGEYLEFIEAGGYKRFEYWLMEGWEWVKAEKISAPFYWHQVDNQWYYYTLNGFEKIDLYEPVTHISFFEADAYASWRGKRLMTEFEWEVAGKKAEPVINGHCNFVDSESFRPKFNDNQTPQMFGDTWEWTSSAYLPYPYFKKAAGAIGEYNGKFMVNQKVLRGGSCATPADHIRHTYRNFFHPHLRWQFTGVRLAEHI</sequence>
<keyword evidence="7" id="KW-1185">Reference proteome</keyword>
<dbReference type="PANTHER" id="PTHR23150:SF36">
    <property type="entry name" value="HERCYNINE OXYGENASE"/>
    <property type="match status" value="1"/>
</dbReference>
<evidence type="ECO:0000313" key="7">
    <source>
        <dbReference type="Proteomes" id="UP001172083"/>
    </source>
</evidence>
<dbReference type="InterPro" id="IPR005532">
    <property type="entry name" value="SUMF_dom"/>
</dbReference>
<feature type="domain" description="DinB-like" evidence="5">
    <location>
        <begin position="8"/>
        <end position="140"/>
    </location>
</feature>
<comment type="caution">
    <text evidence="6">The sequence shown here is derived from an EMBL/GenBank/DDBJ whole genome shotgun (WGS) entry which is preliminary data.</text>
</comment>
<dbReference type="Pfam" id="PF12867">
    <property type="entry name" value="DinB_2"/>
    <property type="match status" value="1"/>
</dbReference>
<comment type="pathway">
    <text evidence="3">Amino-acid biosynthesis; ergothioneine biosynthesis.</text>
</comment>
<dbReference type="InterPro" id="IPR024775">
    <property type="entry name" value="DinB-like"/>
</dbReference>
<gene>
    <name evidence="6" type="primary">egtB</name>
    <name evidence="6" type="ORF">QQ020_09290</name>
</gene>
<dbReference type="InterPro" id="IPR016187">
    <property type="entry name" value="CTDL_fold"/>
</dbReference>
<dbReference type="EMBL" id="JAUJEB010000001">
    <property type="protein sequence ID" value="MDN5212243.1"/>
    <property type="molecule type" value="Genomic_DNA"/>
</dbReference>
<evidence type="ECO:0000313" key="6">
    <source>
        <dbReference type="EMBL" id="MDN5212243.1"/>
    </source>
</evidence>